<evidence type="ECO:0000313" key="3">
    <source>
        <dbReference type="Proteomes" id="UP000799771"/>
    </source>
</evidence>
<dbReference type="Proteomes" id="UP000799771">
    <property type="component" value="Unassembled WGS sequence"/>
</dbReference>
<feature type="compositionally biased region" description="Low complexity" evidence="1">
    <location>
        <begin position="197"/>
        <end position="207"/>
    </location>
</feature>
<dbReference type="EMBL" id="ML977511">
    <property type="protein sequence ID" value="KAF2127346.1"/>
    <property type="molecule type" value="Genomic_DNA"/>
</dbReference>
<feature type="region of interest" description="Disordered" evidence="1">
    <location>
        <begin position="197"/>
        <end position="230"/>
    </location>
</feature>
<dbReference type="OrthoDB" id="3788658at2759"/>
<feature type="compositionally biased region" description="Polar residues" evidence="1">
    <location>
        <begin position="208"/>
        <end position="224"/>
    </location>
</feature>
<dbReference type="GeneID" id="54412098"/>
<evidence type="ECO:0000256" key="1">
    <source>
        <dbReference type="SAM" id="MobiDB-lite"/>
    </source>
</evidence>
<dbReference type="AlphaFoldDB" id="A0A6A6A713"/>
<proteinExistence type="predicted"/>
<reference evidence="2" key="1">
    <citation type="journal article" date="2020" name="Stud. Mycol.">
        <title>101 Dothideomycetes genomes: a test case for predicting lifestyles and emergence of pathogens.</title>
        <authorList>
            <person name="Haridas S."/>
            <person name="Albert R."/>
            <person name="Binder M."/>
            <person name="Bloem J."/>
            <person name="Labutti K."/>
            <person name="Salamov A."/>
            <person name="Andreopoulos B."/>
            <person name="Baker S."/>
            <person name="Barry K."/>
            <person name="Bills G."/>
            <person name="Bluhm B."/>
            <person name="Cannon C."/>
            <person name="Castanera R."/>
            <person name="Culley D."/>
            <person name="Daum C."/>
            <person name="Ezra D."/>
            <person name="Gonzalez J."/>
            <person name="Henrissat B."/>
            <person name="Kuo A."/>
            <person name="Liang C."/>
            <person name="Lipzen A."/>
            <person name="Lutzoni F."/>
            <person name="Magnuson J."/>
            <person name="Mondo S."/>
            <person name="Nolan M."/>
            <person name="Ohm R."/>
            <person name="Pangilinan J."/>
            <person name="Park H.-J."/>
            <person name="Ramirez L."/>
            <person name="Alfaro M."/>
            <person name="Sun H."/>
            <person name="Tritt A."/>
            <person name="Yoshinaga Y."/>
            <person name="Zwiers L.-H."/>
            <person name="Turgeon B."/>
            <person name="Goodwin S."/>
            <person name="Spatafora J."/>
            <person name="Crous P."/>
            <person name="Grigoriev I."/>
        </authorList>
    </citation>
    <scope>NUCLEOTIDE SEQUENCE</scope>
    <source>
        <strain evidence="2">CBS 119687</strain>
    </source>
</reference>
<name>A0A6A6A713_9PLEO</name>
<keyword evidence="3" id="KW-1185">Reference proteome</keyword>
<evidence type="ECO:0000313" key="2">
    <source>
        <dbReference type="EMBL" id="KAF2127346.1"/>
    </source>
</evidence>
<accession>A0A6A6A713</accession>
<dbReference type="RefSeq" id="XP_033521735.1">
    <property type="nucleotide sequence ID" value="XM_033671666.1"/>
</dbReference>
<gene>
    <name evidence="2" type="ORF">P153DRAFT_398690</name>
</gene>
<sequence length="353" mass="39144">MSSCCRTCVHRNDAVTSSSTTQSQLDVCLITLTFKRRIQPGSEPYIALNTVLNNIIDDAESTLRPTTFTSWSPCLSHPATIVVVTTASKTCSDPESSIFQNIRDYLAIPPKTRNIYLPCSILSLSASSPETRIPCDIIALQAPTPAVAVTIGKHFGWDPQRSSLSAQMQSCASAAFSTPGDLIRDFWVWAELRSEEPMSPSTSTSYSIATGSSESLGKQLQSTNSDEKNMSLRFSEDEDELPEVEDETLVMVFQWNTHADGDRFKHPLQKSLGPNGVQVSSDLWDRSVAHPVRQLRNLGVRNEMYRLEFRAVEPRIDCKRDGKKAVAVRERSGSRRLSVIASELGERVSGLWR</sequence>
<protein>
    <submittedName>
        <fullName evidence="2">Uncharacterized protein</fullName>
    </submittedName>
</protein>
<organism evidence="2 3">
    <name type="scientific">Dothidotthia symphoricarpi CBS 119687</name>
    <dbReference type="NCBI Taxonomy" id="1392245"/>
    <lineage>
        <taxon>Eukaryota</taxon>
        <taxon>Fungi</taxon>
        <taxon>Dikarya</taxon>
        <taxon>Ascomycota</taxon>
        <taxon>Pezizomycotina</taxon>
        <taxon>Dothideomycetes</taxon>
        <taxon>Pleosporomycetidae</taxon>
        <taxon>Pleosporales</taxon>
        <taxon>Dothidotthiaceae</taxon>
        <taxon>Dothidotthia</taxon>
    </lineage>
</organism>